<dbReference type="RefSeq" id="XP_003881384.1">
    <property type="nucleotide sequence ID" value="XM_003881335.1"/>
</dbReference>
<dbReference type="Gene3D" id="3.40.50.620">
    <property type="entry name" value="HUPs"/>
    <property type="match status" value="1"/>
</dbReference>
<dbReference type="GeneID" id="13440336"/>
<evidence type="ECO:0000256" key="9">
    <source>
        <dbReference type="ARBA" id="ARBA00023204"/>
    </source>
</evidence>
<keyword evidence="10 16" id="KW-0456">Lyase</keyword>
<dbReference type="PANTHER" id="PTHR10211:SF0">
    <property type="entry name" value="DEOXYRIBODIPYRIMIDINE PHOTO-LYASE"/>
    <property type="match status" value="1"/>
</dbReference>
<dbReference type="FunFam" id="1.10.579.10:FF:000002">
    <property type="entry name" value="Deoxyribodipyrimidine photolyase"/>
    <property type="match status" value="1"/>
</dbReference>
<evidence type="ECO:0000256" key="3">
    <source>
        <dbReference type="ARBA" id="ARBA00013149"/>
    </source>
</evidence>
<gene>
    <name evidence="16" type="ORF">BN1204_044160</name>
    <name evidence="15" type="ORF">NCLIV_044160</name>
</gene>
<keyword evidence="8" id="KW-0238">DNA-binding</keyword>
<evidence type="ECO:0000313" key="17">
    <source>
        <dbReference type="Proteomes" id="UP000007494"/>
    </source>
</evidence>
<comment type="similarity">
    <text evidence="2">Belongs to the DNA photolyase class-2 family.</text>
</comment>
<name>F0VAX5_NEOCL</name>
<dbReference type="GO" id="GO:0003677">
    <property type="term" value="F:DNA binding"/>
    <property type="evidence" value="ECO:0007669"/>
    <property type="project" value="UniProtKB-KW"/>
</dbReference>
<evidence type="ECO:0000313" key="15">
    <source>
        <dbReference type="EMBL" id="CBZ51351.1"/>
    </source>
</evidence>
<evidence type="ECO:0000259" key="14">
    <source>
        <dbReference type="PROSITE" id="PS51645"/>
    </source>
</evidence>
<keyword evidence="6" id="KW-0227">DNA damage</keyword>
<reference evidence="17" key="3">
    <citation type="journal article" date="2012" name="PLoS Pathog.">
        <title>Comparative genomics of the apicomplexan parasites Toxoplasma gondii and Neospora caninum: Coccidia differing in host range and transmission strategy.</title>
        <authorList>
            <person name="Reid A.J."/>
            <person name="Vermont S.J."/>
            <person name="Cotton J.A."/>
            <person name="Harris D."/>
            <person name="Hill-Cawthorne G.A."/>
            <person name="Konen-Waisman S."/>
            <person name="Latham S.M."/>
            <person name="Mourier T."/>
            <person name="Norton R."/>
            <person name="Quail M.A."/>
            <person name="Sanders M."/>
            <person name="Shanmugam D."/>
            <person name="Sohal A."/>
            <person name="Wasmuth J.D."/>
            <person name="Brunk B."/>
            <person name="Grigg M.E."/>
            <person name="Howard J.C."/>
            <person name="Parkinson J."/>
            <person name="Roos D.S."/>
            <person name="Trees A.J."/>
            <person name="Berriman M."/>
            <person name="Pain A."/>
            <person name="Wastling J.M."/>
        </authorList>
    </citation>
    <scope>NUCLEOTIDE SEQUENCE [LARGE SCALE GENOMIC DNA]</scope>
    <source>
        <strain evidence="17">Liverpool</strain>
    </source>
</reference>
<dbReference type="GO" id="GO:0000719">
    <property type="term" value="P:photoreactive repair"/>
    <property type="evidence" value="ECO:0007669"/>
    <property type="project" value="TreeGrafter"/>
</dbReference>
<protein>
    <recommendedName>
        <fullName evidence="4">Deoxyribodipyrimidine photo-lyase</fullName>
        <ecNumber evidence="3">4.1.99.3</ecNumber>
    </recommendedName>
    <alternativeName>
        <fullName evidence="11">DNA photolyase</fullName>
    </alternativeName>
</protein>
<evidence type="ECO:0000256" key="4">
    <source>
        <dbReference type="ARBA" id="ARBA00014046"/>
    </source>
</evidence>
<proteinExistence type="inferred from homology"/>
<evidence type="ECO:0000256" key="1">
    <source>
        <dbReference type="ARBA" id="ARBA00001974"/>
    </source>
</evidence>
<comment type="catalytic activity">
    <reaction evidence="12">
        <text>cyclobutadipyrimidine (in DNA) = 2 pyrimidine residues (in DNA).</text>
        <dbReference type="EC" id="4.1.99.3"/>
    </reaction>
</comment>
<evidence type="ECO:0000256" key="10">
    <source>
        <dbReference type="ARBA" id="ARBA00023239"/>
    </source>
</evidence>
<evidence type="ECO:0000256" key="6">
    <source>
        <dbReference type="ARBA" id="ARBA00022763"/>
    </source>
</evidence>
<reference evidence="15" key="2">
    <citation type="submission" date="2011-03" db="EMBL/GenBank/DDBJ databases">
        <title>Comparative genomics and transcriptomics of Neospora caninum and Toxoplasma gondii.</title>
        <authorList>
            <person name="Reid A.J."/>
            <person name="Sohal A."/>
            <person name="Harris D."/>
            <person name="Quail M."/>
            <person name="Sanders M."/>
            <person name="Berriman M."/>
            <person name="Wastling J.M."/>
            <person name="Pain A."/>
        </authorList>
    </citation>
    <scope>NUCLEOTIDE SEQUENCE</scope>
    <source>
        <strain evidence="15">Liverpool</strain>
    </source>
</reference>
<reference evidence="16" key="4">
    <citation type="journal article" date="2015" name="PLoS ONE">
        <title>Comprehensive Evaluation of Toxoplasma gondii VEG and Neospora caninum LIV Genomes with Tachyzoite Stage Transcriptome and Proteome Defines Novel Transcript Features.</title>
        <authorList>
            <person name="Ramaprasad A."/>
            <person name="Mourier T."/>
            <person name="Naeem R."/>
            <person name="Malas T.B."/>
            <person name="Moussa E."/>
            <person name="Panigrahi A."/>
            <person name="Vermont S.J."/>
            <person name="Otto T.D."/>
            <person name="Wastling J."/>
            <person name="Pain A."/>
        </authorList>
    </citation>
    <scope>NUCLEOTIDE SEQUENCE</scope>
    <source>
        <strain evidence="16">Liverpool</strain>
    </source>
</reference>
<dbReference type="AlphaFoldDB" id="F0VAX5"/>
<feature type="compositionally biased region" description="Polar residues" evidence="13">
    <location>
        <begin position="582"/>
        <end position="592"/>
    </location>
</feature>
<keyword evidence="5" id="KW-0285">Flavoprotein</keyword>
<dbReference type="Gene3D" id="1.25.40.80">
    <property type="match status" value="1"/>
</dbReference>
<dbReference type="Gene3D" id="1.10.579.10">
    <property type="entry name" value="DNA Cyclobutane Dipyrimidine Photolyase, subunit A, domain 3"/>
    <property type="match status" value="1"/>
</dbReference>
<feature type="compositionally biased region" description="Basic and acidic residues" evidence="13">
    <location>
        <begin position="593"/>
        <end position="623"/>
    </location>
</feature>
<keyword evidence="17" id="KW-1185">Reference proteome</keyword>
<reference evidence="15" key="1">
    <citation type="submission" date="2011-02" db="EMBL/GenBank/DDBJ databases">
        <authorList>
            <person name="Aslett M."/>
        </authorList>
    </citation>
    <scope>NUCLEOTIDE SEQUENCE</scope>
    <source>
        <strain evidence="15">Liverpool</strain>
    </source>
</reference>
<comment type="cofactor">
    <cofactor evidence="1">
        <name>FAD</name>
        <dbReference type="ChEBI" id="CHEBI:57692"/>
    </cofactor>
</comment>
<dbReference type="GO" id="GO:0003904">
    <property type="term" value="F:deoxyribodipyrimidine photo-lyase activity"/>
    <property type="evidence" value="ECO:0007669"/>
    <property type="project" value="UniProtKB-EC"/>
</dbReference>
<accession>F0VAX5</accession>
<dbReference type="PANTHER" id="PTHR10211">
    <property type="entry name" value="DEOXYRIBODIPYRIMIDINE PHOTOLYASE"/>
    <property type="match status" value="1"/>
</dbReference>
<evidence type="ECO:0000256" key="7">
    <source>
        <dbReference type="ARBA" id="ARBA00022827"/>
    </source>
</evidence>
<dbReference type="PROSITE" id="PS51645">
    <property type="entry name" value="PHR_CRY_ALPHA_BETA"/>
    <property type="match status" value="1"/>
</dbReference>
<dbReference type="InterPro" id="IPR036155">
    <property type="entry name" value="Crypto/Photolyase_N_sf"/>
</dbReference>
<sequence length="636" mass="71176">MPHPTQTSPPHKAASPQTKGLKRSASAESEHKPEKKTKKAATLPETSRMHRGEQEWIKNGCVDERRVRLVTEGIREPKADGKVVICYLQRDLRVQENWALLLAQEAARALNKPLVVIHLLVPGLAFQPTRRHLSFFIGGAREVEAELKSLNIGFELPIVAKKDPKGRLDEANKKIEEVFAALQPALAVCDFNPLRLPTQIVEALARVYGKGLSPLYQVDTHAVVPCWVASNKAETSARTMRPKLQAMLKEFAVPFPKVEPHPVPWTSKQLFPLDEDRVLSAVKPDPPEPLDSWKPGTKAALRLLQSFATPQNIAKYGKARNDPLADCQSDLSPYIHFGHIAVQRCLMEVSKLKDTTGDRAVHEGVRAFIDEVVVRSQLSDNFVFFNPHYDDIKGAPDWAKQTLEKHAKDKREPQYEFTALEEGKTYDSLWNAAQLQLVRDGKMHGYLRMYWAKKLLEWTKSPQEALKTAIALNDKYHLDGTDPNGVTGCMWSIGGVHDQGFKERPVFGKIRYMNYPGCERKFDVKAFVRKFPGAAENAVNAAKQGLIPFSGKMKKELQEIPKGRDSEQATATMMKKIEQHKAQNTNAGPSSSKETKTDEPKKRQRKGSVDERAPAKSGAAKEEAEVEAEEEAGSDE</sequence>
<dbReference type="EC" id="4.1.99.3" evidence="3"/>
<dbReference type="InterPro" id="IPR014729">
    <property type="entry name" value="Rossmann-like_a/b/a_fold"/>
</dbReference>
<dbReference type="SUPFAM" id="SSF52425">
    <property type="entry name" value="Cryptochrome/photolyase, N-terminal domain"/>
    <property type="match status" value="1"/>
</dbReference>
<dbReference type="Pfam" id="PF00875">
    <property type="entry name" value="DNA_photolyase"/>
    <property type="match status" value="1"/>
</dbReference>
<organism evidence="15 17">
    <name type="scientific">Neospora caninum (strain Liverpool)</name>
    <dbReference type="NCBI Taxonomy" id="572307"/>
    <lineage>
        <taxon>Eukaryota</taxon>
        <taxon>Sar</taxon>
        <taxon>Alveolata</taxon>
        <taxon>Apicomplexa</taxon>
        <taxon>Conoidasida</taxon>
        <taxon>Coccidia</taxon>
        <taxon>Eucoccidiorida</taxon>
        <taxon>Eimeriorina</taxon>
        <taxon>Sarcocystidae</taxon>
        <taxon>Neospora</taxon>
    </lineage>
</organism>
<dbReference type="Proteomes" id="UP000007494">
    <property type="component" value="Chromosome IX"/>
</dbReference>
<dbReference type="SUPFAM" id="SSF48173">
    <property type="entry name" value="Cryptochrome/photolyase FAD-binding domain"/>
    <property type="match status" value="1"/>
</dbReference>
<dbReference type="EMBL" id="LN714484">
    <property type="protein sequence ID" value="CEL68669.1"/>
    <property type="molecule type" value="Genomic_DNA"/>
</dbReference>
<keyword evidence="7" id="KW-0274">FAD</keyword>
<evidence type="ECO:0000256" key="13">
    <source>
        <dbReference type="SAM" id="MobiDB-lite"/>
    </source>
</evidence>
<evidence type="ECO:0000256" key="2">
    <source>
        <dbReference type="ARBA" id="ARBA00006409"/>
    </source>
</evidence>
<dbReference type="OrthoDB" id="496749at2759"/>
<evidence type="ECO:0000256" key="11">
    <source>
        <dbReference type="ARBA" id="ARBA00031671"/>
    </source>
</evidence>
<evidence type="ECO:0000256" key="8">
    <source>
        <dbReference type="ARBA" id="ARBA00023125"/>
    </source>
</evidence>
<dbReference type="EMBL" id="FR823385">
    <property type="protein sequence ID" value="CBZ51351.1"/>
    <property type="molecule type" value="Genomic_DNA"/>
</dbReference>
<dbReference type="InterPro" id="IPR006050">
    <property type="entry name" value="DNA_photolyase_N"/>
</dbReference>
<dbReference type="OMA" id="IHNYLRM"/>
<dbReference type="InParanoid" id="F0VAX5"/>
<evidence type="ECO:0000313" key="16">
    <source>
        <dbReference type="EMBL" id="CEL68669.1"/>
    </source>
</evidence>
<keyword evidence="9" id="KW-0234">DNA repair</keyword>
<evidence type="ECO:0000256" key="5">
    <source>
        <dbReference type="ARBA" id="ARBA00022630"/>
    </source>
</evidence>
<dbReference type="InterPro" id="IPR052219">
    <property type="entry name" value="Photolyase_Class-2"/>
</dbReference>
<feature type="domain" description="Photolyase/cryptochrome alpha/beta" evidence="14">
    <location>
        <begin position="82"/>
        <end position="226"/>
    </location>
</feature>
<feature type="region of interest" description="Disordered" evidence="13">
    <location>
        <begin position="1"/>
        <end position="49"/>
    </location>
</feature>
<feature type="compositionally biased region" description="Acidic residues" evidence="13">
    <location>
        <begin position="624"/>
        <end position="636"/>
    </location>
</feature>
<dbReference type="VEuPathDB" id="ToxoDB:NCLIV_044160"/>
<dbReference type="eggNOG" id="KOG0133">
    <property type="taxonomic scope" value="Eukaryota"/>
</dbReference>
<feature type="region of interest" description="Disordered" evidence="13">
    <location>
        <begin position="575"/>
        <end position="636"/>
    </location>
</feature>
<dbReference type="InterPro" id="IPR036134">
    <property type="entry name" value="Crypto/Photolyase_FAD-like_sf"/>
</dbReference>
<evidence type="ECO:0000256" key="12">
    <source>
        <dbReference type="ARBA" id="ARBA00033999"/>
    </source>
</evidence>